<evidence type="ECO:0000313" key="10">
    <source>
        <dbReference type="EMBL" id="PST38106.1"/>
    </source>
</evidence>
<dbReference type="GO" id="GO:0005886">
    <property type="term" value="C:plasma membrane"/>
    <property type="evidence" value="ECO:0007669"/>
    <property type="project" value="UniProtKB-SubCell"/>
</dbReference>
<dbReference type="EMBL" id="JAJDKZ010000023">
    <property type="protein sequence ID" value="MCB8610680.1"/>
    <property type="molecule type" value="Genomic_DNA"/>
</dbReference>
<dbReference type="PANTHER" id="PTHR38438:SF1">
    <property type="entry name" value="RIBOFLAVIN TRANSPORTER RIBU"/>
    <property type="match status" value="1"/>
</dbReference>
<dbReference type="PANTHER" id="PTHR38438">
    <property type="entry name" value="RIBOFLAVIN TRANSPORTER RIBU"/>
    <property type="match status" value="1"/>
</dbReference>
<comment type="subcellular location">
    <subcellularLocation>
        <location evidence="1">Cell membrane</location>
        <topology evidence="1">Multi-pass membrane protein</topology>
    </subcellularLocation>
</comment>
<dbReference type="GeneID" id="77471622"/>
<dbReference type="GO" id="GO:0032217">
    <property type="term" value="F:riboflavin transmembrane transporter activity"/>
    <property type="evidence" value="ECO:0007669"/>
    <property type="project" value="InterPro"/>
</dbReference>
<dbReference type="EMBL" id="PYLP01000018">
    <property type="protein sequence ID" value="PST38106.1"/>
    <property type="molecule type" value="Genomic_DNA"/>
</dbReference>
<accession>A0A2T3FS51</accession>
<evidence type="ECO:0000256" key="4">
    <source>
        <dbReference type="ARBA" id="ARBA00022475"/>
    </source>
</evidence>
<evidence type="ECO:0000256" key="1">
    <source>
        <dbReference type="ARBA" id="ARBA00004651"/>
    </source>
</evidence>
<reference evidence="10" key="2">
    <citation type="journal article" date="2019" name="Int. J. Syst. Evol. Microbiol.">
        <title>Faecalibacillus intestinalis gen. nov., sp. nov. and Faecalibacillus faecis sp. nov., isolated from human faeces.</title>
        <authorList>
            <person name="Seo B."/>
            <person name="Jeon K."/>
            <person name="Baek I."/>
            <person name="Lee Y.M."/>
            <person name="Baek K."/>
            <person name="Ko G."/>
        </authorList>
    </citation>
    <scope>NUCLEOTIDE SEQUENCE</scope>
    <source>
        <strain evidence="10">SNUG30370</strain>
    </source>
</reference>
<keyword evidence="6 8" id="KW-1133">Transmembrane helix</keyword>
<dbReference type="AlphaFoldDB" id="A0A2T3FS51"/>
<evidence type="ECO:0000313" key="9">
    <source>
        <dbReference type="EMBL" id="MCB8610680.1"/>
    </source>
</evidence>
<feature type="transmembrane region" description="Helical" evidence="8">
    <location>
        <begin position="78"/>
        <end position="99"/>
    </location>
</feature>
<keyword evidence="7 8" id="KW-0472">Membrane</keyword>
<evidence type="ECO:0000313" key="11">
    <source>
        <dbReference type="Proteomes" id="UP000241201"/>
    </source>
</evidence>
<dbReference type="InterPro" id="IPR025720">
    <property type="entry name" value="RibU"/>
</dbReference>
<comment type="similarity">
    <text evidence="2">Belongs to the prokaryotic riboflavin transporter (P-RFT) (TC 2.A.87) family.</text>
</comment>
<reference evidence="11" key="1">
    <citation type="submission" date="2018-03" db="EMBL/GenBank/DDBJ databases">
        <title>Lachnoclostridium SNUG30370 gen.nov., sp.nov., isolated from human faeces.</title>
        <authorList>
            <person name="Seo B."/>
            <person name="Jeon K."/>
            <person name="Ko G."/>
        </authorList>
    </citation>
    <scope>NUCLEOTIDE SEQUENCE [LARGE SCALE GENOMIC DNA]</scope>
    <source>
        <strain evidence="11">SNUG30370</strain>
    </source>
</reference>
<feature type="transmembrane region" description="Helical" evidence="8">
    <location>
        <begin position="181"/>
        <end position="204"/>
    </location>
</feature>
<organism evidence="10 11">
    <name type="scientific">Faecalibacillus faecis</name>
    <dbReference type="NCBI Taxonomy" id="1982628"/>
    <lineage>
        <taxon>Bacteria</taxon>
        <taxon>Bacillati</taxon>
        <taxon>Bacillota</taxon>
        <taxon>Erysipelotrichia</taxon>
        <taxon>Erysipelotrichales</taxon>
        <taxon>Coprobacillaceae</taxon>
        <taxon>Faecalibacillus</taxon>
    </lineage>
</organism>
<dbReference type="Pfam" id="PF12822">
    <property type="entry name" value="ECF_trnsprt"/>
    <property type="match status" value="1"/>
</dbReference>
<dbReference type="Gene3D" id="1.10.1760.20">
    <property type="match status" value="1"/>
</dbReference>
<evidence type="ECO:0000256" key="3">
    <source>
        <dbReference type="ARBA" id="ARBA00022448"/>
    </source>
</evidence>
<evidence type="ECO:0000256" key="6">
    <source>
        <dbReference type="ARBA" id="ARBA00022989"/>
    </source>
</evidence>
<dbReference type="Proteomes" id="UP000241201">
    <property type="component" value="Unassembled WGS sequence"/>
</dbReference>
<evidence type="ECO:0000256" key="7">
    <source>
        <dbReference type="ARBA" id="ARBA00023136"/>
    </source>
</evidence>
<comment type="caution">
    <text evidence="10">The sequence shown here is derived from an EMBL/GenBank/DDBJ whole genome shotgun (WGS) entry which is preliminary data.</text>
</comment>
<feature type="transmembrane region" description="Helical" evidence="8">
    <location>
        <begin position="12"/>
        <end position="31"/>
    </location>
</feature>
<reference evidence="9" key="3">
    <citation type="submission" date="2021-10" db="EMBL/GenBank/DDBJ databases">
        <title>Collection of gut derived symbiotic bacterial strains cultured from healthy donors.</title>
        <authorList>
            <person name="Lin H."/>
            <person name="Littmann E."/>
            <person name="Kohout C."/>
            <person name="Pamer E.G."/>
        </authorList>
    </citation>
    <scope>NUCLEOTIDE SEQUENCE</scope>
    <source>
        <strain evidence="9">DFI.4.48</strain>
    </source>
</reference>
<name>A0A2T3FS51_9FIRM</name>
<evidence type="ECO:0000256" key="5">
    <source>
        <dbReference type="ARBA" id="ARBA00022692"/>
    </source>
</evidence>
<feature type="transmembrane region" description="Helical" evidence="8">
    <location>
        <begin position="43"/>
        <end position="66"/>
    </location>
</feature>
<feature type="transmembrane region" description="Helical" evidence="8">
    <location>
        <begin position="111"/>
        <end position="133"/>
    </location>
</feature>
<dbReference type="RefSeq" id="WP_106988613.1">
    <property type="nucleotide sequence ID" value="NZ_DBGCOW010000060.1"/>
</dbReference>
<proteinExistence type="inferred from homology"/>
<keyword evidence="4" id="KW-1003">Cell membrane</keyword>
<dbReference type="InterPro" id="IPR024529">
    <property type="entry name" value="ECF_trnsprt_substrate-spec"/>
</dbReference>
<sequence>MKSTKTQKMVLAAMLAALGMILNLIEIPYPFAPWLNLDLSEIVVLVAISTLGFVPALFVCICKFFVSILFKGPVGPIAIGQIAALIASLSICVTYSLLARKFDPEKSRKNYLLDMVLTMLIFAFIMFVINYFFVTPTYLMQKPTWYTNLPFAVDIQAFNQQYGSNISIPSFLSFMSPYGQAIFIIYFPFNFIKGIITGVVYYLVRPVEKRFKSKYLQEA</sequence>
<dbReference type="Proteomes" id="UP001198439">
    <property type="component" value="Unassembled WGS sequence"/>
</dbReference>
<evidence type="ECO:0000256" key="8">
    <source>
        <dbReference type="SAM" id="Phobius"/>
    </source>
</evidence>
<keyword evidence="3" id="KW-0813">Transport</keyword>
<keyword evidence="11" id="KW-1185">Reference proteome</keyword>
<gene>
    <name evidence="10" type="ORF">C7U55_11060</name>
    <name evidence="9" type="ORF">LJD69_08745</name>
</gene>
<evidence type="ECO:0000256" key="2">
    <source>
        <dbReference type="ARBA" id="ARBA00005540"/>
    </source>
</evidence>
<keyword evidence="5 8" id="KW-0812">Transmembrane</keyword>
<protein>
    <submittedName>
        <fullName evidence="10">ECF transporter S component</fullName>
    </submittedName>
    <submittedName>
        <fullName evidence="9">Gx transporter family protein</fullName>
    </submittedName>
</protein>